<keyword evidence="3 6" id="KW-0812">Transmembrane</keyword>
<comment type="subcellular location">
    <subcellularLocation>
        <location evidence="1">Cell membrane</location>
        <topology evidence="1">Multi-pass membrane protein</topology>
    </subcellularLocation>
</comment>
<protein>
    <submittedName>
        <fullName evidence="8">PLD nuclease N-terminal domain-containing protein</fullName>
    </submittedName>
</protein>
<evidence type="ECO:0000313" key="9">
    <source>
        <dbReference type="Proteomes" id="UP001596435"/>
    </source>
</evidence>
<evidence type="ECO:0000313" key="8">
    <source>
        <dbReference type="EMBL" id="MFC7178153.1"/>
    </source>
</evidence>
<reference evidence="9" key="1">
    <citation type="journal article" date="2019" name="Int. J. Syst. Evol. Microbiol.">
        <title>The Global Catalogue of Microorganisms (GCM) 10K type strain sequencing project: providing services to taxonomists for standard genome sequencing and annotation.</title>
        <authorList>
            <consortium name="The Broad Institute Genomics Platform"/>
            <consortium name="The Broad Institute Genome Sequencing Center for Infectious Disease"/>
            <person name="Wu L."/>
            <person name="Ma J."/>
        </authorList>
    </citation>
    <scope>NUCLEOTIDE SEQUENCE [LARGE SCALE GENOMIC DNA]</scope>
    <source>
        <strain evidence="9">CGMCC 1.12859</strain>
    </source>
</reference>
<accession>A0ABW2FPI3</accession>
<evidence type="ECO:0000256" key="5">
    <source>
        <dbReference type="ARBA" id="ARBA00023136"/>
    </source>
</evidence>
<dbReference type="Pfam" id="PF13396">
    <property type="entry name" value="PLDc_N"/>
    <property type="match status" value="1"/>
</dbReference>
<feature type="transmembrane region" description="Helical" evidence="6">
    <location>
        <begin position="45"/>
        <end position="64"/>
    </location>
</feature>
<keyword evidence="9" id="KW-1185">Reference proteome</keyword>
<keyword evidence="2" id="KW-1003">Cell membrane</keyword>
<evidence type="ECO:0000256" key="3">
    <source>
        <dbReference type="ARBA" id="ARBA00022692"/>
    </source>
</evidence>
<gene>
    <name evidence="8" type="ORF">ACFQMG_01080</name>
</gene>
<feature type="domain" description="Cardiolipin synthase N-terminal" evidence="7">
    <location>
        <begin position="25"/>
        <end position="66"/>
    </location>
</feature>
<evidence type="ECO:0000256" key="4">
    <source>
        <dbReference type="ARBA" id="ARBA00022989"/>
    </source>
</evidence>
<evidence type="ECO:0000256" key="2">
    <source>
        <dbReference type="ARBA" id="ARBA00022475"/>
    </source>
</evidence>
<name>A0ABW2FPI3_9ACTN</name>
<sequence>MFAHSPAASPGLPVALLPLLALVPAIACMVDIVRHPDTRLYPPRTWMVVCLLGNVFGAAAYLLYGRSLRR</sequence>
<dbReference type="InterPro" id="IPR027379">
    <property type="entry name" value="CLS_N"/>
</dbReference>
<comment type="caution">
    <text evidence="8">The sequence shown here is derived from an EMBL/GenBank/DDBJ whole genome shotgun (WGS) entry which is preliminary data.</text>
</comment>
<proteinExistence type="predicted"/>
<dbReference type="Proteomes" id="UP001596435">
    <property type="component" value="Unassembled WGS sequence"/>
</dbReference>
<dbReference type="EMBL" id="JBHTAJ010000002">
    <property type="protein sequence ID" value="MFC7178153.1"/>
    <property type="molecule type" value="Genomic_DNA"/>
</dbReference>
<evidence type="ECO:0000256" key="1">
    <source>
        <dbReference type="ARBA" id="ARBA00004651"/>
    </source>
</evidence>
<organism evidence="8 9">
    <name type="scientific">Kitasatospora paranensis</name>
    <dbReference type="NCBI Taxonomy" id="258053"/>
    <lineage>
        <taxon>Bacteria</taxon>
        <taxon>Bacillati</taxon>
        <taxon>Actinomycetota</taxon>
        <taxon>Actinomycetes</taxon>
        <taxon>Kitasatosporales</taxon>
        <taxon>Streptomycetaceae</taxon>
        <taxon>Kitasatospora</taxon>
    </lineage>
</organism>
<dbReference type="RefSeq" id="WP_345708993.1">
    <property type="nucleotide sequence ID" value="NZ_BAABKV010000001.1"/>
</dbReference>
<evidence type="ECO:0000259" key="7">
    <source>
        <dbReference type="Pfam" id="PF13396"/>
    </source>
</evidence>
<keyword evidence="5 6" id="KW-0472">Membrane</keyword>
<evidence type="ECO:0000256" key="6">
    <source>
        <dbReference type="SAM" id="Phobius"/>
    </source>
</evidence>
<keyword evidence="4 6" id="KW-1133">Transmembrane helix</keyword>